<reference evidence="2" key="1">
    <citation type="submission" date="2025-08" db="UniProtKB">
        <authorList>
            <consortium name="RefSeq"/>
        </authorList>
    </citation>
    <scope>IDENTIFICATION</scope>
</reference>
<name>A0AB40B052_DIOCR</name>
<sequence length="171" mass="19500">MLGGLLAQFLGHIATNCTNFPIGYDKWQIVPAYYKDHVWDNIIKTKLEVNDDGHKDYILKSLAKKWRDHRCNLYKSLKCDPDAPRKTNIGRRPPEVPLEQWIAFVVICTKAKAAQNTTNRSHLTIPHMLGISTWSALSQESELFQVGHTTSDGSFVNDEARQNHEDLVVRS</sequence>
<accession>A0AB40B052</accession>
<gene>
    <name evidence="2" type="primary">LOC120257214</name>
</gene>
<dbReference type="PANTHER" id="PTHR33144:SF45">
    <property type="entry name" value="TRANSPOSASE TNP1_EN_SPM-LIKE DOMAIN-CONTAINING PROTEIN"/>
    <property type="match status" value="1"/>
</dbReference>
<organism evidence="1 2">
    <name type="scientific">Dioscorea cayennensis subsp. rotundata</name>
    <name type="common">White Guinea yam</name>
    <name type="synonym">Dioscorea rotundata</name>
    <dbReference type="NCBI Taxonomy" id="55577"/>
    <lineage>
        <taxon>Eukaryota</taxon>
        <taxon>Viridiplantae</taxon>
        <taxon>Streptophyta</taxon>
        <taxon>Embryophyta</taxon>
        <taxon>Tracheophyta</taxon>
        <taxon>Spermatophyta</taxon>
        <taxon>Magnoliopsida</taxon>
        <taxon>Liliopsida</taxon>
        <taxon>Dioscoreales</taxon>
        <taxon>Dioscoreaceae</taxon>
        <taxon>Dioscorea</taxon>
    </lineage>
</organism>
<dbReference type="Proteomes" id="UP001515500">
    <property type="component" value="Unplaced"/>
</dbReference>
<evidence type="ECO:0000313" key="1">
    <source>
        <dbReference type="Proteomes" id="UP001515500"/>
    </source>
</evidence>
<dbReference type="GeneID" id="120257214"/>
<keyword evidence="1" id="KW-1185">Reference proteome</keyword>
<dbReference type="RefSeq" id="XP_039120713.1">
    <property type="nucleotide sequence ID" value="XM_039264779.1"/>
</dbReference>
<protein>
    <submittedName>
        <fullName evidence="2">Uncharacterized protein LOC120257214</fullName>
    </submittedName>
</protein>
<dbReference type="AlphaFoldDB" id="A0AB40B052"/>
<proteinExistence type="predicted"/>
<evidence type="ECO:0000313" key="2">
    <source>
        <dbReference type="RefSeq" id="XP_039120713.1"/>
    </source>
</evidence>
<dbReference type="PANTHER" id="PTHR33144">
    <property type="entry name" value="OS10G0409366 PROTEIN-RELATED"/>
    <property type="match status" value="1"/>
</dbReference>